<name>A0A0E9W1X3_ANGAN</name>
<dbReference type="EMBL" id="GBXM01025099">
    <property type="protein sequence ID" value="JAH83478.1"/>
    <property type="molecule type" value="Transcribed_RNA"/>
</dbReference>
<sequence>MVRTNHLSFGEMKFLLTKKPFPLRNCIPV</sequence>
<accession>A0A0E9W1X3</accession>
<dbReference type="AlphaFoldDB" id="A0A0E9W1X3"/>
<protein>
    <submittedName>
        <fullName evidence="1">Uncharacterized protein</fullName>
    </submittedName>
</protein>
<organism evidence="1">
    <name type="scientific">Anguilla anguilla</name>
    <name type="common">European freshwater eel</name>
    <name type="synonym">Muraena anguilla</name>
    <dbReference type="NCBI Taxonomy" id="7936"/>
    <lineage>
        <taxon>Eukaryota</taxon>
        <taxon>Metazoa</taxon>
        <taxon>Chordata</taxon>
        <taxon>Craniata</taxon>
        <taxon>Vertebrata</taxon>
        <taxon>Euteleostomi</taxon>
        <taxon>Actinopterygii</taxon>
        <taxon>Neopterygii</taxon>
        <taxon>Teleostei</taxon>
        <taxon>Anguilliformes</taxon>
        <taxon>Anguillidae</taxon>
        <taxon>Anguilla</taxon>
    </lineage>
</organism>
<evidence type="ECO:0000313" key="1">
    <source>
        <dbReference type="EMBL" id="JAH83478.1"/>
    </source>
</evidence>
<reference evidence="1" key="1">
    <citation type="submission" date="2014-11" db="EMBL/GenBank/DDBJ databases">
        <authorList>
            <person name="Amaro Gonzalez C."/>
        </authorList>
    </citation>
    <scope>NUCLEOTIDE SEQUENCE</scope>
</reference>
<reference evidence="1" key="2">
    <citation type="journal article" date="2015" name="Fish Shellfish Immunol.">
        <title>Early steps in the European eel (Anguilla anguilla)-Vibrio vulnificus interaction in the gills: Role of the RtxA13 toxin.</title>
        <authorList>
            <person name="Callol A."/>
            <person name="Pajuelo D."/>
            <person name="Ebbesson L."/>
            <person name="Teles M."/>
            <person name="MacKenzie S."/>
            <person name="Amaro C."/>
        </authorList>
    </citation>
    <scope>NUCLEOTIDE SEQUENCE</scope>
</reference>
<proteinExistence type="predicted"/>